<dbReference type="InterPro" id="IPR044274">
    <property type="entry name" value="RFI2"/>
</dbReference>
<dbReference type="EMBL" id="PGOL01003806">
    <property type="protein sequence ID" value="PKI39634.1"/>
    <property type="molecule type" value="Genomic_DNA"/>
</dbReference>
<name>A0A2I0I6K3_PUNGR</name>
<accession>A0A2I0I6K3</accession>
<comment type="caution">
    <text evidence="1">The sequence shown here is derived from an EMBL/GenBank/DDBJ whole genome shotgun (WGS) entry which is preliminary data.</text>
</comment>
<organism evidence="1 2">
    <name type="scientific">Punica granatum</name>
    <name type="common">Pomegranate</name>
    <dbReference type="NCBI Taxonomy" id="22663"/>
    <lineage>
        <taxon>Eukaryota</taxon>
        <taxon>Viridiplantae</taxon>
        <taxon>Streptophyta</taxon>
        <taxon>Embryophyta</taxon>
        <taxon>Tracheophyta</taxon>
        <taxon>Spermatophyta</taxon>
        <taxon>Magnoliopsida</taxon>
        <taxon>eudicotyledons</taxon>
        <taxon>Gunneridae</taxon>
        <taxon>Pentapetalae</taxon>
        <taxon>rosids</taxon>
        <taxon>malvids</taxon>
        <taxon>Myrtales</taxon>
        <taxon>Lythraceae</taxon>
        <taxon>Punica</taxon>
    </lineage>
</organism>
<proteinExistence type="predicted"/>
<keyword evidence="2" id="KW-1185">Reference proteome</keyword>
<evidence type="ECO:0000313" key="2">
    <source>
        <dbReference type="Proteomes" id="UP000233551"/>
    </source>
</evidence>
<sequence>MDPSSDCIGSAFNSKRVMECPNCREVEAGQWRFSEVRPMPAPRRLGEALEEMREAASDMVTQRAPNNRVLYPVPSHYLRPACWN</sequence>
<dbReference type="AlphaFoldDB" id="A0A2I0I6K3"/>
<evidence type="ECO:0000313" key="1">
    <source>
        <dbReference type="EMBL" id="PKI39634.1"/>
    </source>
</evidence>
<dbReference type="GO" id="GO:0004842">
    <property type="term" value="F:ubiquitin-protein transferase activity"/>
    <property type="evidence" value="ECO:0007669"/>
    <property type="project" value="InterPro"/>
</dbReference>
<protein>
    <submittedName>
        <fullName evidence="1">Uncharacterized protein</fullName>
    </submittedName>
</protein>
<gene>
    <name evidence="1" type="ORF">CRG98_039961</name>
</gene>
<dbReference type="Proteomes" id="UP000233551">
    <property type="component" value="Unassembled WGS sequence"/>
</dbReference>
<reference evidence="1 2" key="1">
    <citation type="submission" date="2017-11" db="EMBL/GenBank/DDBJ databases">
        <title>De-novo sequencing of pomegranate (Punica granatum L.) genome.</title>
        <authorList>
            <person name="Akparov Z."/>
            <person name="Amiraslanov A."/>
            <person name="Hajiyeva S."/>
            <person name="Abbasov M."/>
            <person name="Kaur K."/>
            <person name="Hamwieh A."/>
            <person name="Solovyev V."/>
            <person name="Salamov A."/>
            <person name="Braich B."/>
            <person name="Kosarev P."/>
            <person name="Mahmoud A."/>
            <person name="Hajiyev E."/>
            <person name="Babayeva S."/>
            <person name="Izzatullayeva V."/>
            <person name="Mammadov A."/>
            <person name="Mammadov A."/>
            <person name="Sharifova S."/>
            <person name="Ojaghi J."/>
            <person name="Eynullazada K."/>
            <person name="Bayramov B."/>
            <person name="Abdulazimova A."/>
            <person name="Shahmuradov I."/>
        </authorList>
    </citation>
    <scope>NUCLEOTIDE SEQUENCE [LARGE SCALE GENOMIC DNA]</scope>
    <source>
        <strain evidence="2">cv. AG2017</strain>
        <tissue evidence="1">Leaf</tissue>
    </source>
</reference>
<dbReference type="STRING" id="22663.A0A2I0I6K3"/>
<dbReference type="PANTHER" id="PTHR46798">
    <property type="entry name" value="OS09G0511500 PROTEIN"/>
    <property type="match status" value="1"/>
</dbReference>
<dbReference type="PANTHER" id="PTHR46798:SF3">
    <property type="entry name" value="RING FINGER FAMILY PROTEIN"/>
    <property type="match status" value="1"/>
</dbReference>